<keyword evidence="5 11" id="KW-0067">ATP-binding</keyword>
<dbReference type="GO" id="GO:0005524">
    <property type="term" value="F:ATP binding"/>
    <property type="evidence" value="ECO:0007669"/>
    <property type="project" value="UniProtKB-KW"/>
</dbReference>
<gene>
    <name evidence="11" type="ORF">DV520_01265</name>
</gene>
<dbReference type="InterPro" id="IPR036640">
    <property type="entry name" value="ABC1_TM_sf"/>
</dbReference>
<dbReference type="GO" id="GO:0005886">
    <property type="term" value="C:plasma membrane"/>
    <property type="evidence" value="ECO:0007669"/>
    <property type="project" value="UniProtKB-SubCell"/>
</dbReference>
<dbReference type="AlphaFoldDB" id="A0A3E2B6Y4"/>
<feature type="domain" description="ABC transporter" evidence="9">
    <location>
        <begin position="345"/>
        <end position="579"/>
    </location>
</feature>
<evidence type="ECO:0000256" key="2">
    <source>
        <dbReference type="ARBA" id="ARBA00022448"/>
    </source>
</evidence>
<dbReference type="EMBL" id="QQRQ01000001">
    <property type="protein sequence ID" value="RFT07787.1"/>
    <property type="molecule type" value="Genomic_DNA"/>
</dbReference>
<comment type="caution">
    <text evidence="11">The sequence shown here is derived from an EMBL/GenBank/DDBJ whole genome shotgun (WGS) entry which is preliminary data.</text>
</comment>
<dbReference type="Gene3D" id="1.20.1560.10">
    <property type="entry name" value="ABC transporter type 1, transmembrane domain"/>
    <property type="match status" value="1"/>
</dbReference>
<evidence type="ECO:0000313" key="12">
    <source>
        <dbReference type="Proteomes" id="UP000260649"/>
    </source>
</evidence>
<evidence type="ECO:0000313" key="11">
    <source>
        <dbReference type="EMBL" id="RFT07787.1"/>
    </source>
</evidence>
<evidence type="ECO:0000256" key="3">
    <source>
        <dbReference type="ARBA" id="ARBA00022692"/>
    </source>
</evidence>
<feature type="transmembrane region" description="Helical" evidence="8">
    <location>
        <begin position="166"/>
        <end position="185"/>
    </location>
</feature>
<dbReference type="InterPro" id="IPR011527">
    <property type="entry name" value="ABC1_TM_dom"/>
</dbReference>
<dbReference type="InterPro" id="IPR039421">
    <property type="entry name" value="Type_1_exporter"/>
</dbReference>
<dbReference type="Proteomes" id="UP000260649">
    <property type="component" value="Unassembled WGS sequence"/>
</dbReference>
<feature type="transmembrane region" description="Helical" evidence="8">
    <location>
        <begin position="27"/>
        <end position="45"/>
    </location>
</feature>
<feature type="transmembrane region" description="Helical" evidence="8">
    <location>
        <begin position="65"/>
        <end position="86"/>
    </location>
</feature>
<organism evidence="11 12">
    <name type="scientific">Evtepia gabavorous</name>
    <dbReference type="NCBI Taxonomy" id="2211183"/>
    <lineage>
        <taxon>Bacteria</taxon>
        <taxon>Bacillati</taxon>
        <taxon>Bacillota</taxon>
        <taxon>Clostridia</taxon>
        <taxon>Eubacteriales</taxon>
        <taxon>Evtepia</taxon>
    </lineage>
</organism>
<dbReference type="Pfam" id="PF00005">
    <property type="entry name" value="ABC_tran"/>
    <property type="match status" value="1"/>
</dbReference>
<keyword evidence="7 8" id="KW-0472">Membrane</keyword>
<keyword evidence="4" id="KW-0547">Nucleotide-binding</keyword>
<dbReference type="InterPro" id="IPR027417">
    <property type="entry name" value="P-loop_NTPase"/>
</dbReference>
<evidence type="ECO:0000256" key="7">
    <source>
        <dbReference type="ARBA" id="ARBA00023136"/>
    </source>
</evidence>
<dbReference type="SUPFAM" id="SSF90123">
    <property type="entry name" value="ABC transporter transmembrane region"/>
    <property type="match status" value="1"/>
</dbReference>
<dbReference type="PROSITE" id="PS50893">
    <property type="entry name" value="ABC_TRANSPORTER_2"/>
    <property type="match status" value="1"/>
</dbReference>
<feature type="domain" description="ABC transmembrane type-1" evidence="10">
    <location>
        <begin position="29"/>
        <end position="311"/>
    </location>
</feature>
<dbReference type="GeneID" id="97994363"/>
<dbReference type="PANTHER" id="PTHR43394:SF1">
    <property type="entry name" value="ATP-BINDING CASSETTE SUB-FAMILY B MEMBER 10, MITOCHONDRIAL"/>
    <property type="match status" value="1"/>
</dbReference>
<dbReference type="GO" id="GO:0016887">
    <property type="term" value="F:ATP hydrolysis activity"/>
    <property type="evidence" value="ECO:0007669"/>
    <property type="project" value="InterPro"/>
</dbReference>
<evidence type="ECO:0000256" key="6">
    <source>
        <dbReference type="ARBA" id="ARBA00022989"/>
    </source>
</evidence>
<evidence type="ECO:0000259" key="9">
    <source>
        <dbReference type="PROSITE" id="PS50893"/>
    </source>
</evidence>
<dbReference type="FunFam" id="3.40.50.300:FF:000287">
    <property type="entry name" value="Multidrug ABC transporter ATP-binding protein"/>
    <property type="match status" value="1"/>
</dbReference>
<accession>A0A3E2B6Y4</accession>
<keyword evidence="3 8" id="KW-0812">Transmembrane</keyword>
<evidence type="ECO:0000256" key="8">
    <source>
        <dbReference type="SAM" id="Phobius"/>
    </source>
</evidence>
<keyword evidence="2" id="KW-0813">Transport</keyword>
<comment type="subcellular location">
    <subcellularLocation>
        <location evidence="1">Cell membrane</location>
        <topology evidence="1">Multi-pass membrane protein</topology>
    </subcellularLocation>
</comment>
<dbReference type="InterPro" id="IPR017871">
    <property type="entry name" value="ABC_transporter-like_CS"/>
</dbReference>
<dbReference type="PROSITE" id="PS00211">
    <property type="entry name" value="ABC_TRANSPORTER_1"/>
    <property type="match status" value="1"/>
</dbReference>
<dbReference type="PANTHER" id="PTHR43394">
    <property type="entry name" value="ATP-DEPENDENT PERMEASE MDL1, MITOCHONDRIAL"/>
    <property type="match status" value="1"/>
</dbReference>
<protein>
    <submittedName>
        <fullName evidence="11">ABC transporter ATP-binding protein</fullName>
    </submittedName>
</protein>
<dbReference type="SMART" id="SM00382">
    <property type="entry name" value="AAA"/>
    <property type="match status" value="1"/>
</dbReference>
<keyword evidence="6 8" id="KW-1133">Transmembrane helix</keyword>
<dbReference type="CDD" id="cd18549">
    <property type="entry name" value="ABC_6TM_YwjA_like"/>
    <property type="match status" value="1"/>
</dbReference>
<evidence type="ECO:0000256" key="4">
    <source>
        <dbReference type="ARBA" id="ARBA00022741"/>
    </source>
</evidence>
<evidence type="ECO:0000259" key="10">
    <source>
        <dbReference type="PROSITE" id="PS50929"/>
    </source>
</evidence>
<proteinExistence type="predicted"/>
<dbReference type="RefSeq" id="WP_117141518.1">
    <property type="nucleotide sequence ID" value="NZ_CAKXKJ010000002.1"/>
</dbReference>
<dbReference type="GO" id="GO:0015421">
    <property type="term" value="F:ABC-type oligopeptide transporter activity"/>
    <property type="evidence" value="ECO:0007669"/>
    <property type="project" value="TreeGrafter"/>
</dbReference>
<dbReference type="OrthoDB" id="9762778at2"/>
<dbReference type="SUPFAM" id="SSF52540">
    <property type="entry name" value="P-loop containing nucleoside triphosphate hydrolases"/>
    <property type="match status" value="1"/>
</dbReference>
<dbReference type="Gene3D" id="3.40.50.300">
    <property type="entry name" value="P-loop containing nucleotide triphosphate hydrolases"/>
    <property type="match status" value="1"/>
</dbReference>
<dbReference type="Pfam" id="PF00664">
    <property type="entry name" value="ABC_membrane"/>
    <property type="match status" value="1"/>
</dbReference>
<sequence>MTRNVAYYQKNRPLKIFLSYYGPHKHLFFLDMFCALVICLIDLAFPYLSRSALNHLLPQQEYRVFFLLIGFFAVAYVGKGLLYFVVSYWGHVFGVRVEADLRRDLYSHMESLSFSFFDKNRTGVLMSRVTNDLFEITELAHHGPEDLFISTVTLVGAFGIMCTIEWKLAVLSFAIVPFFLLFTIYQRRKMRRANLKLKAQTAEINAAIESGISGMRTAKAFQNEETEKEKFKVMNRRFVQAKSTYYKTMATFQGGMEFSLSIMPVLVIGAGGYFIMRDAVNYADLVAFTLYVTTFTTPVKKLVNFVEQFMQGSAGFSRFLELMRLEPEIQDAPDAQDLDSVQGEVRFDHVSFQYNNQAQVLRDISLTIPAGEKFAFVGPSGGGKTTLCQLIPRFYDVTEGAVLIDGHDVRKITQHSLRQNIGIVQQEVFLFADSVLENIRYGRPDATDEEVVWAARQAEIHEDILAMPNGYETYVGERGVMLSGGQKQRISIARVFLKNPPIVILDEATSALDSVTEAKIQASFDRLCEGRTSIIIAHRLSTIRNADRIAVVDREEIIEQGSHPSLMAQNGEYAALVRAQEQIAFSKNHAMDM</sequence>
<feature type="transmembrane region" description="Helical" evidence="8">
    <location>
        <begin position="258"/>
        <end position="276"/>
    </location>
</feature>
<dbReference type="InterPro" id="IPR003593">
    <property type="entry name" value="AAA+_ATPase"/>
</dbReference>
<name>A0A3E2B6Y4_9FIRM</name>
<evidence type="ECO:0000256" key="1">
    <source>
        <dbReference type="ARBA" id="ARBA00004651"/>
    </source>
</evidence>
<reference evidence="11 12" key="1">
    <citation type="submission" date="2018-07" db="EMBL/GenBank/DDBJ databases">
        <title>GABA Modulating Bacteria of the Human Gut Microbiota.</title>
        <authorList>
            <person name="Strandwitz P."/>
            <person name="Kim K.H."/>
            <person name="Terekhova D."/>
            <person name="Liu J.K."/>
            <person name="Sharma A."/>
            <person name="Levering J."/>
            <person name="Mcdonald D."/>
            <person name="Dietrich D."/>
            <person name="Ramadhar T.R."/>
            <person name="Lekbua A."/>
            <person name="Mroue N."/>
            <person name="Liston C."/>
            <person name="Stewart E.J."/>
            <person name="Dubin M.J."/>
            <person name="Zengler K."/>
            <person name="Knight R."/>
            <person name="Gilbert J.A."/>
            <person name="Clardy J."/>
            <person name="Lewis K."/>
        </authorList>
    </citation>
    <scope>NUCLEOTIDE SEQUENCE [LARGE SCALE GENOMIC DNA]</scope>
    <source>
        <strain evidence="11 12">KLE1738</strain>
    </source>
</reference>
<dbReference type="PROSITE" id="PS50929">
    <property type="entry name" value="ABC_TM1F"/>
    <property type="match status" value="1"/>
</dbReference>
<keyword evidence="12" id="KW-1185">Reference proteome</keyword>
<evidence type="ECO:0000256" key="5">
    <source>
        <dbReference type="ARBA" id="ARBA00022840"/>
    </source>
</evidence>
<dbReference type="InterPro" id="IPR003439">
    <property type="entry name" value="ABC_transporter-like_ATP-bd"/>
</dbReference>